<feature type="chain" id="PRO_5019337940" evidence="1">
    <location>
        <begin position="19"/>
        <end position="151"/>
    </location>
</feature>
<sequence length="151" mass="16570">MSIGSYLLSDFIIVFSLAAYLEPSHVLEYLAYFGFTYQIPGLSSVICPPFGVSSSPFGAIDSDNIGGESYTNWSESASFFNSSGAKLASSTAQDLLSRGITVTAEKRLDVLRHSTKRTVFYCRIYGSRKVGKVSHLNSTYIKNLVSKILLR</sequence>
<dbReference type="Gene3D" id="1.10.238.10">
    <property type="entry name" value="EF-hand"/>
    <property type="match status" value="1"/>
</dbReference>
<evidence type="ECO:0000313" key="3">
    <source>
        <dbReference type="Proteomes" id="UP000784294"/>
    </source>
</evidence>
<dbReference type="AlphaFoldDB" id="A0A448XR54"/>
<evidence type="ECO:0000256" key="1">
    <source>
        <dbReference type="SAM" id="SignalP"/>
    </source>
</evidence>
<dbReference type="EMBL" id="CAAALY010276535">
    <property type="protein sequence ID" value="VEL42781.1"/>
    <property type="molecule type" value="Genomic_DNA"/>
</dbReference>
<keyword evidence="3" id="KW-1185">Reference proteome</keyword>
<protein>
    <submittedName>
        <fullName evidence="2">Uncharacterized protein</fullName>
    </submittedName>
</protein>
<dbReference type="OrthoDB" id="10020961at2759"/>
<comment type="caution">
    <text evidence="2">The sequence shown here is derived from an EMBL/GenBank/DDBJ whole genome shotgun (WGS) entry which is preliminary data.</text>
</comment>
<gene>
    <name evidence="2" type="ORF">PXEA_LOCUS36221</name>
</gene>
<proteinExistence type="predicted"/>
<organism evidence="2 3">
    <name type="scientific">Protopolystoma xenopodis</name>
    <dbReference type="NCBI Taxonomy" id="117903"/>
    <lineage>
        <taxon>Eukaryota</taxon>
        <taxon>Metazoa</taxon>
        <taxon>Spiralia</taxon>
        <taxon>Lophotrochozoa</taxon>
        <taxon>Platyhelminthes</taxon>
        <taxon>Monogenea</taxon>
        <taxon>Polyopisthocotylea</taxon>
        <taxon>Polystomatidea</taxon>
        <taxon>Polystomatidae</taxon>
        <taxon>Protopolystoma</taxon>
    </lineage>
</organism>
<reference evidence="2" key="1">
    <citation type="submission" date="2018-11" db="EMBL/GenBank/DDBJ databases">
        <authorList>
            <consortium name="Pathogen Informatics"/>
        </authorList>
    </citation>
    <scope>NUCLEOTIDE SEQUENCE</scope>
</reference>
<accession>A0A448XR54</accession>
<keyword evidence="1" id="KW-0732">Signal</keyword>
<dbReference type="Proteomes" id="UP000784294">
    <property type="component" value="Unassembled WGS sequence"/>
</dbReference>
<name>A0A448XR54_9PLAT</name>
<evidence type="ECO:0000313" key="2">
    <source>
        <dbReference type="EMBL" id="VEL42781.1"/>
    </source>
</evidence>
<feature type="signal peptide" evidence="1">
    <location>
        <begin position="1"/>
        <end position="18"/>
    </location>
</feature>